<evidence type="ECO:0000256" key="1">
    <source>
        <dbReference type="ARBA" id="ARBA00006484"/>
    </source>
</evidence>
<sequence length="264" mass="28657">MAANSKYALITGATSGIGYELAKLLAQDQYHLIIVARHPAELSARAAEFKQQYGVDVITLEQDLAKPEGPFKVYEAVKAQGVNVEVLVNNAGQGQYGQFVDTDIDRELEIVDLNIKAYLVLTKLFLKDMVTRNAGKILMVSSIGGELPGPWQAVYHATKAFVSTFTEAIQNEIKDTDVTITKLLPGVTDTDFFNKADMEEAKMVKEGSKADPAEVARDGYQALMAGKAEIISGLKNKVMVAASKLMPDSLVAENMQQQAKPSGQ</sequence>
<dbReference type="AlphaFoldDB" id="A0A369QB80"/>
<dbReference type="RefSeq" id="WP_115371657.1">
    <property type="nucleotide sequence ID" value="NZ_QASA01000001.1"/>
</dbReference>
<dbReference type="GO" id="GO:0004316">
    <property type="term" value="F:3-oxoacyl-[acyl-carrier-protein] reductase (NADPH) activity"/>
    <property type="evidence" value="ECO:0007669"/>
    <property type="project" value="UniProtKB-EC"/>
</dbReference>
<dbReference type="Gene3D" id="3.40.50.720">
    <property type="entry name" value="NAD(P)-binding Rossmann-like Domain"/>
    <property type="match status" value="1"/>
</dbReference>
<reference evidence="4 5" key="1">
    <citation type="submission" date="2018-04" db="EMBL/GenBank/DDBJ databases">
        <title>Adhaeribacter sp. HMF7616 genome sequencing and assembly.</title>
        <authorList>
            <person name="Kang H."/>
            <person name="Kang J."/>
            <person name="Cha I."/>
            <person name="Kim H."/>
            <person name="Joh K."/>
        </authorList>
    </citation>
    <scope>NUCLEOTIDE SEQUENCE [LARGE SCALE GENOMIC DNA]</scope>
    <source>
        <strain evidence="4 5">HMF7616</strain>
    </source>
</reference>
<dbReference type="InterPro" id="IPR002347">
    <property type="entry name" value="SDR_fam"/>
</dbReference>
<comment type="similarity">
    <text evidence="1 3">Belongs to the short-chain dehydrogenases/reductases (SDR) family.</text>
</comment>
<comment type="caution">
    <text evidence="4">The sequence shown here is derived from an EMBL/GenBank/DDBJ whole genome shotgun (WGS) entry which is preliminary data.</text>
</comment>
<organism evidence="4 5">
    <name type="scientific">Adhaeribacter pallidiroseus</name>
    <dbReference type="NCBI Taxonomy" id="2072847"/>
    <lineage>
        <taxon>Bacteria</taxon>
        <taxon>Pseudomonadati</taxon>
        <taxon>Bacteroidota</taxon>
        <taxon>Cytophagia</taxon>
        <taxon>Cytophagales</taxon>
        <taxon>Hymenobacteraceae</taxon>
        <taxon>Adhaeribacter</taxon>
    </lineage>
</organism>
<keyword evidence="5" id="KW-1185">Reference proteome</keyword>
<dbReference type="OrthoDB" id="9808814at2"/>
<dbReference type="PANTHER" id="PTHR42901:SF1">
    <property type="entry name" value="ALCOHOL DEHYDROGENASE"/>
    <property type="match status" value="1"/>
</dbReference>
<dbReference type="EC" id="1.1.1.100" evidence="4"/>
<name>A0A369QB80_9BACT</name>
<gene>
    <name evidence="4" type="ORF">AHMF7616_00774</name>
</gene>
<protein>
    <submittedName>
        <fullName evidence="4">3-oxoacyl-[acyl-carrier-protein] reductase</fullName>
        <ecNumber evidence="4">1.1.1.100</ecNumber>
    </submittedName>
</protein>
<evidence type="ECO:0000313" key="5">
    <source>
        <dbReference type="Proteomes" id="UP000253919"/>
    </source>
</evidence>
<dbReference type="PRINTS" id="PR00080">
    <property type="entry name" value="SDRFAMILY"/>
</dbReference>
<dbReference type="PIRSF" id="PIRSF000126">
    <property type="entry name" value="11-beta-HSD1"/>
    <property type="match status" value="1"/>
</dbReference>
<dbReference type="Pfam" id="PF00106">
    <property type="entry name" value="adh_short"/>
    <property type="match status" value="1"/>
</dbReference>
<dbReference type="InterPro" id="IPR036291">
    <property type="entry name" value="NAD(P)-bd_dom_sf"/>
</dbReference>
<keyword evidence="2 4" id="KW-0560">Oxidoreductase</keyword>
<dbReference type="PANTHER" id="PTHR42901">
    <property type="entry name" value="ALCOHOL DEHYDROGENASE"/>
    <property type="match status" value="1"/>
</dbReference>
<dbReference type="Proteomes" id="UP000253919">
    <property type="component" value="Unassembled WGS sequence"/>
</dbReference>
<evidence type="ECO:0000256" key="3">
    <source>
        <dbReference type="RuleBase" id="RU000363"/>
    </source>
</evidence>
<dbReference type="SUPFAM" id="SSF51735">
    <property type="entry name" value="NAD(P)-binding Rossmann-fold domains"/>
    <property type="match status" value="1"/>
</dbReference>
<dbReference type="CDD" id="cd05233">
    <property type="entry name" value="SDR_c"/>
    <property type="match status" value="1"/>
</dbReference>
<evidence type="ECO:0000256" key="2">
    <source>
        <dbReference type="ARBA" id="ARBA00023002"/>
    </source>
</evidence>
<dbReference type="EMBL" id="QASA01000001">
    <property type="protein sequence ID" value="RDC62183.1"/>
    <property type="molecule type" value="Genomic_DNA"/>
</dbReference>
<dbReference type="PRINTS" id="PR00081">
    <property type="entry name" value="GDHRDH"/>
</dbReference>
<proteinExistence type="inferred from homology"/>
<evidence type="ECO:0000313" key="4">
    <source>
        <dbReference type="EMBL" id="RDC62183.1"/>
    </source>
</evidence>
<accession>A0A369QB80</accession>